<feature type="transmembrane region" description="Helical" evidence="6">
    <location>
        <begin position="201"/>
        <end position="223"/>
    </location>
</feature>
<evidence type="ECO:0000256" key="1">
    <source>
        <dbReference type="ARBA" id="ARBA00004141"/>
    </source>
</evidence>
<evidence type="ECO:0000256" key="2">
    <source>
        <dbReference type="ARBA" id="ARBA00009853"/>
    </source>
</evidence>
<feature type="transmembrane region" description="Helical" evidence="6">
    <location>
        <begin position="229"/>
        <end position="246"/>
    </location>
</feature>
<comment type="caution">
    <text evidence="8">The sequence shown here is derived from an EMBL/GenBank/DDBJ whole genome shotgun (WGS) entry which is preliminary data.</text>
</comment>
<protein>
    <submittedName>
        <fullName evidence="8">EamA domain-containing membrane protein RarD</fullName>
    </submittedName>
</protein>
<organism evidence="8 9">
    <name type="scientific">Pseudoroseicyclus aestuarii</name>
    <dbReference type="NCBI Taxonomy" id="1795041"/>
    <lineage>
        <taxon>Bacteria</taxon>
        <taxon>Pseudomonadati</taxon>
        <taxon>Pseudomonadota</taxon>
        <taxon>Alphaproteobacteria</taxon>
        <taxon>Rhodobacterales</taxon>
        <taxon>Paracoccaceae</taxon>
        <taxon>Pseudoroseicyclus</taxon>
    </lineage>
</organism>
<dbReference type="SUPFAM" id="SSF103481">
    <property type="entry name" value="Multidrug resistance efflux transporter EmrE"/>
    <property type="match status" value="2"/>
</dbReference>
<evidence type="ECO:0000256" key="3">
    <source>
        <dbReference type="ARBA" id="ARBA00022692"/>
    </source>
</evidence>
<keyword evidence="9" id="KW-1185">Reference proteome</keyword>
<evidence type="ECO:0000256" key="5">
    <source>
        <dbReference type="ARBA" id="ARBA00023136"/>
    </source>
</evidence>
<gene>
    <name evidence="8" type="ORF">DFP88_102316</name>
</gene>
<feature type="transmembrane region" description="Helical" evidence="6">
    <location>
        <begin position="22"/>
        <end position="41"/>
    </location>
</feature>
<reference evidence="8 9" key="1">
    <citation type="submission" date="2018-06" db="EMBL/GenBank/DDBJ databases">
        <title>Genomic Encyclopedia of Type Strains, Phase III (KMG-III): the genomes of soil and plant-associated and newly described type strains.</title>
        <authorList>
            <person name="Whitman W."/>
        </authorList>
    </citation>
    <scope>NUCLEOTIDE SEQUENCE [LARGE SCALE GENOMIC DNA]</scope>
    <source>
        <strain evidence="8 9">CECT 9025</strain>
    </source>
</reference>
<accession>A0A318SVY9</accession>
<feature type="transmembrane region" description="Helical" evidence="6">
    <location>
        <begin position="136"/>
        <end position="157"/>
    </location>
</feature>
<evidence type="ECO:0000313" key="8">
    <source>
        <dbReference type="EMBL" id="PYE84516.1"/>
    </source>
</evidence>
<dbReference type="AlphaFoldDB" id="A0A318SVY9"/>
<keyword evidence="3 6" id="KW-0812">Transmembrane</keyword>
<keyword evidence="5 6" id="KW-0472">Membrane</keyword>
<dbReference type="InterPro" id="IPR037185">
    <property type="entry name" value="EmrE-like"/>
</dbReference>
<comment type="subcellular location">
    <subcellularLocation>
        <location evidence="1">Membrane</location>
        <topology evidence="1">Multi-pass membrane protein</topology>
    </subcellularLocation>
</comment>
<feature type="transmembrane region" description="Helical" evidence="6">
    <location>
        <begin position="283"/>
        <end position="301"/>
    </location>
</feature>
<dbReference type="Proteomes" id="UP000248311">
    <property type="component" value="Unassembled WGS sequence"/>
</dbReference>
<evidence type="ECO:0000259" key="7">
    <source>
        <dbReference type="Pfam" id="PF00892"/>
    </source>
</evidence>
<dbReference type="GO" id="GO:0016020">
    <property type="term" value="C:membrane"/>
    <property type="evidence" value="ECO:0007669"/>
    <property type="project" value="UniProtKB-SubCell"/>
</dbReference>
<dbReference type="OrthoDB" id="8478503at2"/>
<dbReference type="PANTHER" id="PTHR22911">
    <property type="entry name" value="ACYL-MALONYL CONDENSING ENZYME-RELATED"/>
    <property type="match status" value="1"/>
</dbReference>
<dbReference type="InterPro" id="IPR000620">
    <property type="entry name" value="EamA_dom"/>
</dbReference>
<name>A0A318SVY9_9RHOB</name>
<evidence type="ECO:0000313" key="9">
    <source>
        <dbReference type="Proteomes" id="UP000248311"/>
    </source>
</evidence>
<dbReference type="PANTHER" id="PTHR22911:SF6">
    <property type="entry name" value="SOLUTE CARRIER FAMILY 35 MEMBER G1"/>
    <property type="match status" value="1"/>
</dbReference>
<feature type="domain" description="EamA" evidence="7">
    <location>
        <begin position="170"/>
        <end position="300"/>
    </location>
</feature>
<dbReference type="RefSeq" id="WP_110813602.1">
    <property type="nucleotide sequence ID" value="NZ_QJTE01000002.1"/>
</dbReference>
<feature type="transmembrane region" description="Helical" evidence="6">
    <location>
        <begin position="169"/>
        <end position="189"/>
    </location>
</feature>
<feature type="transmembrane region" description="Helical" evidence="6">
    <location>
        <begin position="113"/>
        <end position="131"/>
    </location>
</feature>
<dbReference type="EMBL" id="QJTE01000002">
    <property type="protein sequence ID" value="PYE84516.1"/>
    <property type="molecule type" value="Genomic_DNA"/>
</dbReference>
<feature type="transmembrane region" description="Helical" evidence="6">
    <location>
        <begin position="258"/>
        <end position="277"/>
    </location>
</feature>
<evidence type="ECO:0000256" key="6">
    <source>
        <dbReference type="SAM" id="Phobius"/>
    </source>
</evidence>
<dbReference type="Pfam" id="PF00892">
    <property type="entry name" value="EamA"/>
    <property type="match status" value="2"/>
</dbReference>
<sequence length="321" mass="34120">MPAPETTPAETAPRRDQPLKGIFLKVLSVCIFVCMASLIKATSGHVPPGQAVFFRSFFAAPVILVWLLMLGQLRHGLETAAPMSHLWRGIVGTTAMAFNFAALGLLPLPEVTAIGYAAPLLVVVLAAMFLAEKVRLFRLSMVALGLVGVMIVLSPRLSLGAGPIQPTEALGAVVALAGAICAALAQVFVRRMTETESTAAIVFWFSITATMLSLLTLPFGWVWPTPAEAAMLVMAGISGGIAQILMTSSYRYADASVIAPFDYVSMLLAIVIGYLVFSEVPTGPMLVGAAIIITAGVLIILRERWLALPRGRARKAMTWNG</sequence>
<feature type="domain" description="EamA" evidence="7">
    <location>
        <begin position="20"/>
        <end position="153"/>
    </location>
</feature>
<proteinExistence type="inferred from homology"/>
<comment type="similarity">
    <text evidence="2">Belongs to the drug/metabolite transporter (DMT) superfamily. 10 TMS drug/metabolite exporter (DME) (TC 2.A.7.3) family.</text>
</comment>
<evidence type="ECO:0000256" key="4">
    <source>
        <dbReference type="ARBA" id="ARBA00022989"/>
    </source>
</evidence>
<feature type="transmembrane region" description="Helical" evidence="6">
    <location>
        <begin position="53"/>
        <end position="73"/>
    </location>
</feature>
<keyword evidence="4 6" id="KW-1133">Transmembrane helix</keyword>
<feature type="transmembrane region" description="Helical" evidence="6">
    <location>
        <begin position="85"/>
        <end position="107"/>
    </location>
</feature>